<accession>A0ACC2Q524</accession>
<gene>
    <name evidence="1" type="ORF">PYW08_011383</name>
</gene>
<evidence type="ECO:0000313" key="2">
    <source>
        <dbReference type="Proteomes" id="UP001231649"/>
    </source>
</evidence>
<dbReference type="Proteomes" id="UP001231649">
    <property type="component" value="Chromosome 29"/>
</dbReference>
<keyword evidence="2" id="KW-1185">Reference proteome</keyword>
<organism evidence="1 2">
    <name type="scientific">Mythimna loreyi</name>
    <dbReference type="NCBI Taxonomy" id="667449"/>
    <lineage>
        <taxon>Eukaryota</taxon>
        <taxon>Metazoa</taxon>
        <taxon>Ecdysozoa</taxon>
        <taxon>Arthropoda</taxon>
        <taxon>Hexapoda</taxon>
        <taxon>Insecta</taxon>
        <taxon>Pterygota</taxon>
        <taxon>Neoptera</taxon>
        <taxon>Endopterygota</taxon>
        <taxon>Lepidoptera</taxon>
        <taxon>Glossata</taxon>
        <taxon>Ditrysia</taxon>
        <taxon>Noctuoidea</taxon>
        <taxon>Noctuidae</taxon>
        <taxon>Noctuinae</taxon>
        <taxon>Hadenini</taxon>
        <taxon>Mythimna</taxon>
    </lineage>
</organism>
<name>A0ACC2Q524_9NEOP</name>
<sequence length="782" mass="88684">MYRMQLLLVVVAMYVGVVHSWDIATTAGEDTIYFYTNDVLTGTIVIPSRTVSALTYNEIHNIMLYIDKQPNNDNICGYDLTSMEDKCYTTGSGKAIYGIAFDPVTEQVFFTNTYTKTIYYISLKAGSSYSINYLIQVYDGIPHDIVVDSCNGYIYWLNTGISRPTIERARLDGSGRETFETRTTVPTTDYWTFEPNSLAIDQHHQRLYWMEPANSTEYHLYTKLLNTQHTAYYMIRVFDPKQIKVPSNTLTVSKESIYHLEYAYGIYAVYQYSKIKTSETDLTITPSIEKKTMYSNTKMPISIVANYKIKDQIQGCEPLNQVKLAMECEGRYCVHGTKVSGQDACKCSPGFTGERCDVSVCHNYCSYGFCNVNSGGLPECSCSIGYSGDRCQLSVCDNYCLQGSCSSNSDGRPVCRCNADIRKVVLREQDENESPRTSRKVECDPLATSDMSTRSTSASFRARRGHKERSKNFTELEKRTVLELIARHRDVLRQGRSNNATNRSKQLVWSTICEEVNKRCGGDRPRTPAQVKMWYENYKKKCKMRAHDTQQSQSEPPGLLDGMLWQNIHPLDVKDEDGEPTTSADGGHSVKDDDCVPVNVSPTCYMSNGRLSSTNESEDTMPNVLEPQVQIIPQSSPTPPPHKLPLTPLPMPALPILTNPLQAIEQARIQQNFLQKLNELSNTPLNLSNLDEIKRKNGHDRQEKMEDQIKHDCGTATEEERLYFTAKRQHAIWEHEAKMKILNMELALNDGTALHKEMTSSNRLFLKQRAKETSRTAECNLV</sequence>
<dbReference type="EMBL" id="CM056805">
    <property type="protein sequence ID" value="KAJ8707249.1"/>
    <property type="molecule type" value="Genomic_DNA"/>
</dbReference>
<reference evidence="1" key="1">
    <citation type="submission" date="2023-03" db="EMBL/GenBank/DDBJ databases">
        <title>Chromosome-level genomes of two armyworms, Mythimna separata and Mythimna loreyi, provide insights into the biosynthesis and reception of sex pheromones.</title>
        <authorList>
            <person name="Zhao H."/>
        </authorList>
    </citation>
    <scope>NUCLEOTIDE SEQUENCE</scope>
    <source>
        <strain evidence="1">BeijingLab</strain>
    </source>
</reference>
<proteinExistence type="predicted"/>
<evidence type="ECO:0000313" key="1">
    <source>
        <dbReference type="EMBL" id="KAJ8707249.1"/>
    </source>
</evidence>
<protein>
    <submittedName>
        <fullName evidence="1">Uncharacterized protein</fullName>
    </submittedName>
</protein>
<comment type="caution">
    <text evidence="1">The sequence shown here is derived from an EMBL/GenBank/DDBJ whole genome shotgun (WGS) entry which is preliminary data.</text>
</comment>